<protein>
    <submittedName>
        <fullName evidence="3">SWIM zinc finger family protein</fullName>
    </submittedName>
</protein>
<evidence type="ECO:0000256" key="1">
    <source>
        <dbReference type="PROSITE-ProRule" id="PRU00325"/>
    </source>
</evidence>
<evidence type="ECO:0000259" key="2">
    <source>
        <dbReference type="PROSITE" id="PS50966"/>
    </source>
</evidence>
<dbReference type="AlphaFoldDB" id="A0A7X9UCF1"/>
<feature type="domain" description="SWIM-type" evidence="2">
    <location>
        <begin position="49"/>
        <end position="86"/>
    </location>
</feature>
<dbReference type="Proteomes" id="UP000546970">
    <property type="component" value="Unassembled WGS sequence"/>
</dbReference>
<accession>A0A7X9UCF1</accession>
<keyword evidence="1" id="KW-0862">Zinc</keyword>
<dbReference type="RefSeq" id="WP_169277594.1">
    <property type="nucleotide sequence ID" value="NZ_JABBCP010000004.1"/>
</dbReference>
<evidence type="ECO:0000313" key="4">
    <source>
        <dbReference type="Proteomes" id="UP000546970"/>
    </source>
</evidence>
<name>A0A7X9UCF1_9ACTN</name>
<dbReference type="InterPro" id="IPR007527">
    <property type="entry name" value="Znf_SWIM"/>
</dbReference>
<comment type="caution">
    <text evidence="3">The sequence shown here is derived from an EMBL/GenBank/DDBJ whole genome shotgun (WGS) entry which is preliminary data.</text>
</comment>
<keyword evidence="1" id="KW-0479">Metal-binding</keyword>
<keyword evidence="4" id="KW-1185">Reference proteome</keyword>
<dbReference type="GO" id="GO:0008270">
    <property type="term" value="F:zinc ion binding"/>
    <property type="evidence" value="ECO:0007669"/>
    <property type="project" value="UniProtKB-KW"/>
</dbReference>
<sequence>MYHPVINLASAKSAWRGLGIYRAGKVLTCEKAEGNWFEGTVQGSAEQPYHVRLSLDHPRSSTCDCPHAKNRAVICKHKVALFFKAVPNAERDFLREVELEELLYNAALKREAEERHREIVSYVSKLTKAQLQQELINALEELDSRDQYSRW</sequence>
<keyword evidence="1" id="KW-0863">Zinc-finger</keyword>
<gene>
    <name evidence="3" type="ORF">HF320_06430</name>
</gene>
<proteinExistence type="predicted"/>
<dbReference type="PROSITE" id="PS50966">
    <property type="entry name" value="ZF_SWIM"/>
    <property type="match status" value="1"/>
</dbReference>
<dbReference type="Pfam" id="PF04434">
    <property type="entry name" value="SWIM"/>
    <property type="match status" value="1"/>
</dbReference>
<organism evidence="3 4">
    <name type="scientific">Collinsella acetigenes</name>
    <dbReference type="NCBI Taxonomy" id="2713419"/>
    <lineage>
        <taxon>Bacteria</taxon>
        <taxon>Bacillati</taxon>
        <taxon>Actinomycetota</taxon>
        <taxon>Coriobacteriia</taxon>
        <taxon>Coriobacteriales</taxon>
        <taxon>Coriobacteriaceae</taxon>
        <taxon>Collinsella</taxon>
    </lineage>
</organism>
<dbReference type="EMBL" id="JABBCP010000004">
    <property type="protein sequence ID" value="NMF55960.1"/>
    <property type="molecule type" value="Genomic_DNA"/>
</dbReference>
<reference evidence="3 4" key="1">
    <citation type="submission" date="2020-04" db="EMBL/GenBank/DDBJ databases">
        <title>Collinsella sp. KGMB02528 nov., an anaerobic actinobacterium isolated from human feces.</title>
        <authorList>
            <person name="Han K.-I."/>
            <person name="Eom M.K."/>
            <person name="Kim J.-S."/>
            <person name="Lee K.C."/>
            <person name="Suh M.K."/>
            <person name="Park S.-H."/>
            <person name="Lee J.H."/>
            <person name="Kang S.W."/>
            <person name="Park J.-E."/>
            <person name="Oh B.S."/>
            <person name="Yu S.Y."/>
            <person name="Choi S.-H."/>
            <person name="Lee D.H."/>
            <person name="Yoon H."/>
            <person name="Kim B.-Y."/>
            <person name="Lee J.H."/>
            <person name="Lee J.-S."/>
        </authorList>
    </citation>
    <scope>NUCLEOTIDE SEQUENCE [LARGE SCALE GENOMIC DNA]</scope>
    <source>
        <strain evidence="3 4">KGMB02528</strain>
    </source>
</reference>
<evidence type="ECO:0000313" key="3">
    <source>
        <dbReference type="EMBL" id="NMF55960.1"/>
    </source>
</evidence>